<evidence type="ECO:0000313" key="3">
    <source>
        <dbReference type="EMBL" id="SDA64827.1"/>
    </source>
</evidence>
<dbReference type="EMBL" id="FMXB01000017">
    <property type="protein sequence ID" value="SDA64827.1"/>
    <property type="molecule type" value="Genomic_DNA"/>
</dbReference>
<keyword evidence="1" id="KW-0378">Hydrolase</keyword>
<dbReference type="STRING" id="230361.sm9_0285"/>
<dbReference type="CDD" id="cd07557">
    <property type="entry name" value="trimeric_dUTPase"/>
    <property type="match status" value="1"/>
</dbReference>
<organism evidence="3 4">
    <name type="scientific">Methanobrevibacter millerae</name>
    <dbReference type="NCBI Taxonomy" id="230361"/>
    <lineage>
        <taxon>Archaea</taxon>
        <taxon>Methanobacteriati</taxon>
        <taxon>Methanobacteriota</taxon>
        <taxon>Methanomada group</taxon>
        <taxon>Methanobacteria</taxon>
        <taxon>Methanobacteriales</taxon>
        <taxon>Methanobacteriaceae</taxon>
        <taxon>Methanobrevibacter</taxon>
    </lineage>
</organism>
<dbReference type="InterPro" id="IPR033704">
    <property type="entry name" value="dUTPase_trimeric"/>
</dbReference>
<dbReference type="Pfam" id="PF22769">
    <property type="entry name" value="DCD"/>
    <property type="match status" value="1"/>
</dbReference>
<name>A0A1G5X4W3_9EURY</name>
<dbReference type="RefSeq" id="WP_149732423.1">
    <property type="nucleotide sequence ID" value="NZ_FMXB01000017.1"/>
</dbReference>
<evidence type="ECO:0000256" key="2">
    <source>
        <dbReference type="ARBA" id="ARBA00023080"/>
    </source>
</evidence>
<proteinExistence type="predicted"/>
<sequence length="152" mass="17123">MLGQNELVKIFPDFADLVQPSGIDLELDKIYQQTSEGSLIDNEKNLPDLKELPGPIYTLKPHTAYLASIKRKVKIPKGYTMLYLPRSTLLRSFVSVQTAVGDPGFYGTLMFMIYNHGDFEYKIKSGDRIAQAVVFKVEGSGEYSGSYQEEEE</sequence>
<dbReference type="InterPro" id="IPR036157">
    <property type="entry name" value="dUTPase-like_sf"/>
</dbReference>
<dbReference type="PANTHER" id="PTHR42680:SF1">
    <property type="entry name" value="DEOXYURIDINE 5'-TRIPHOSPHATE NUCLEOTIDOHYDROLASE"/>
    <property type="match status" value="1"/>
</dbReference>
<keyword evidence="2" id="KW-0546">Nucleotide metabolism</keyword>
<dbReference type="GO" id="GO:0006229">
    <property type="term" value="P:dUTP biosynthetic process"/>
    <property type="evidence" value="ECO:0007669"/>
    <property type="project" value="InterPro"/>
</dbReference>
<dbReference type="OrthoDB" id="45265at2157"/>
<dbReference type="SUPFAM" id="SSF51283">
    <property type="entry name" value="dUTPase-like"/>
    <property type="match status" value="1"/>
</dbReference>
<reference evidence="3 4" key="1">
    <citation type="submission" date="2016-10" db="EMBL/GenBank/DDBJ databases">
        <authorList>
            <person name="Varghese N."/>
            <person name="Submissions S."/>
        </authorList>
    </citation>
    <scope>NUCLEOTIDE SEQUENCE [LARGE SCALE GENOMIC DNA]</scope>
    <source>
        <strain evidence="3 4">DSM 16643</strain>
    </source>
</reference>
<evidence type="ECO:0000256" key="1">
    <source>
        <dbReference type="ARBA" id="ARBA00022801"/>
    </source>
</evidence>
<dbReference type="AlphaFoldDB" id="A0A1G5X4W3"/>
<evidence type="ECO:0000313" key="4">
    <source>
        <dbReference type="Proteomes" id="UP000323439"/>
    </source>
</evidence>
<keyword evidence="4" id="KW-1185">Reference proteome</keyword>
<dbReference type="GO" id="GO:0008829">
    <property type="term" value="F:dCTP deaminase activity"/>
    <property type="evidence" value="ECO:0007669"/>
    <property type="project" value="InterPro"/>
</dbReference>
<dbReference type="Gene3D" id="2.70.40.10">
    <property type="match status" value="1"/>
</dbReference>
<protein>
    <submittedName>
        <fullName evidence="3">dUTP pyrophosphatase</fullName>
    </submittedName>
</protein>
<dbReference type="Proteomes" id="UP000323439">
    <property type="component" value="Unassembled WGS sequence"/>
</dbReference>
<gene>
    <name evidence="3" type="ORF">SAMN02910315_01919</name>
</gene>
<accession>A0A1G5X4W3</accession>
<dbReference type="PANTHER" id="PTHR42680">
    <property type="entry name" value="DCTP DEAMINASE"/>
    <property type="match status" value="1"/>
</dbReference>
<dbReference type="InterPro" id="IPR011962">
    <property type="entry name" value="dCTP_deaminase"/>
</dbReference>